<evidence type="ECO:0000256" key="1">
    <source>
        <dbReference type="SAM" id="Phobius"/>
    </source>
</evidence>
<organism evidence="2 3">
    <name type="scientific">Aurantiacibacter aquimixticola</name>
    <dbReference type="NCBI Taxonomy" id="1958945"/>
    <lineage>
        <taxon>Bacteria</taxon>
        <taxon>Pseudomonadati</taxon>
        <taxon>Pseudomonadota</taxon>
        <taxon>Alphaproteobacteria</taxon>
        <taxon>Sphingomonadales</taxon>
        <taxon>Erythrobacteraceae</taxon>
        <taxon>Aurantiacibacter</taxon>
    </lineage>
</organism>
<comment type="caution">
    <text evidence="2">The sequence shown here is derived from an EMBL/GenBank/DDBJ whole genome shotgun (WGS) entry which is preliminary data.</text>
</comment>
<keyword evidence="3" id="KW-1185">Reference proteome</keyword>
<gene>
    <name evidence="2" type="ORF">D6201_04940</name>
</gene>
<feature type="transmembrane region" description="Helical" evidence="1">
    <location>
        <begin position="33"/>
        <end position="53"/>
    </location>
</feature>
<accession>A0A419RSL1</accession>
<dbReference type="AlphaFoldDB" id="A0A419RSL1"/>
<feature type="transmembrane region" description="Helical" evidence="1">
    <location>
        <begin position="7"/>
        <end position="27"/>
    </location>
</feature>
<dbReference type="EMBL" id="RAHX01000001">
    <property type="protein sequence ID" value="RJY08793.1"/>
    <property type="molecule type" value="Genomic_DNA"/>
</dbReference>
<proteinExistence type="predicted"/>
<evidence type="ECO:0000313" key="3">
    <source>
        <dbReference type="Proteomes" id="UP000285232"/>
    </source>
</evidence>
<keyword evidence="1" id="KW-0472">Membrane</keyword>
<keyword evidence="1" id="KW-0812">Transmembrane</keyword>
<protein>
    <submittedName>
        <fullName evidence="2">Uncharacterized protein</fullName>
    </submittedName>
</protein>
<name>A0A419RSL1_9SPHN</name>
<dbReference type="Proteomes" id="UP000285232">
    <property type="component" value="Unassembled WGS sequence"/>
</dbReference>
<sequence>MTTYTKAWLVCLVWIGFFAVLLIGIGIEVLTGASMPMALVFGAVGYFAMIIIAQSFPKCAGCGEPVNMPHDDGEVTHQGMALIRPARPKRECGYCGADLKEPR</sequence>
<reference evidence="2 3" key="1">
    <citation type="journal article" date="2017" name="Int. J. Syst. Evol. Microbiol.">
        <title>Erythrobacter aquimixticola sp. nov., isolated from the junction between the ocean and a freshwater spring.</title>
        <authorList>
            <person name="Park S."/>
            <person name="Jung Y.T."/>
            <person name="Choi S.J."/>
            <person name="Yoon J.H."/>
        </authorList>
    </citation>
    <scope>NUCLEOTIDE SEQUENCE [LARGE SCALE GENOMIC DNA]</scope>
    <source>
        <strain evidence="2 3">JSSK-14</strain>
    </source>
</reference>
<keyword evidence="1" id="KW-1133">Transmembrane helix</keyword>
<dbReference type="RefSeq" id="WP_120047807.1">
    <property type="nucleotide sequence ID" value="NZ_RAHX01000001.1"/>
</dbReference>
<evidence type="ECO:0000313" key="2">
    <source>
        <dbReference type="EMBL" id="RJY08793.1"/>
    </source>
</evidence>